<dbReference type="InterPro" id="IPR038157">
    <property type="entry name" value="FeoA_core_dom"/>
</dbReference>
<gene>
    <name evidence="3" type="ORF">HNQ03_003067</name>
</gene>
<protein>
    <submittedName>
        <fullName evidence="3">Ferrous iron transport protein A</fullName>
    </submittedName>
</protein>
<dbReference type="RefSeq" id="WP_226927531.1">
    <property type="nucleotide sequence ID" value="NZ_JABSNO010000035.1"/>
</dbReference>
<accession>A0A8J8K6P5</accession>
<proteinExistence type="predicted"/>
<dbReference type="Pfam" id="PF04023">
    <property type="entry name" value="FeoA"/>
    <property type="match status" value="1"/>
</dbReference>
<sequence length="83" mass="9707">MKQDISNKLCCFPKNKLGRIAGYENEHLQMPNKIIEMGLLPETCFKILYQAPFKGPLFIEFGDEKCRIALREEEARYIIVEEI</sequence>
<evidence type="ECO:0000259" key="2">
    <source>
        <dbReference type="SMART" id="SM00899"/>
    </source>
</evidence>
<dbReference type="Proteomes" id="UP000610746">
    <property type="component" value="Unassembled WGS sequence"/>
</dbReference>
<keyword evidence="4" id="KW-1185">Reference proteome</keyword>
<dbReference type="SMART" id="SM00899">
    <property type="entry name" value="FeoA"/>
    <property type="match status" value="1"/>
</dbReference>
<comment type="caution">
    <text evidence="3">The sequence shown here is derived from an EMBL/GenBank/DDBJ whole genome shotgun (WGS) entry which is preliminary data.</text>
</comment>
<dbReference type="Gene3D" id="2.30.30.90">
    <property type="match status" value="1"/>
</dbReference>
<evidence type="ECO:0000256" key="1">
    <source>
        <dbReference type="ARBA" id="ARBA00023004"/>
    </source>
</evidence>
<dbReference type="GO" id="GO:0046914">
    <property type="term" value="F:transition metal ion binding"/>
    <property type="evidence" value="ECO:0007669"/>
    <property type="project" value="InterPro"/>
</dbReference>
<reference evidence="3" key="1">
    <citation type="submission" date="2020-05" db="EMBL/GenBank/DDBJ databases">
        <title>Genomic Encyclopedia of Type Strains, Phase IV (KMG-V): Genome sequencing to study the core and pangenomes of soil and plant-associated prokaryotes.</title>
        <authorList>
            <person name="Whitman W."/>
        </authorList>
    </citation>
    <scope>NUCLEOTIDE SEQUENCE</scope>
    <source>
        <strain evidence="3">16F</strain>
    </source>
</reference>
<dbReference type="InterPro" id="IPR008988">
    <property type="entry name" value="Transcriptional_repressor_C"/>
</dbReference>
<keyword evidence="1" id="KW-0408">Iron</keyword>
<feature type="domain" description="Ferrous iron transporter FeoA-like" evidence="2">
    <location>
        <begin position="7"/>
        <end position="82"/>
    </location>
</feature>
<dbReference type="InterPro" id="IPR007167">
    <property type="entry name" value="Fe-transptr_FeoA-like"/>
</dbReference>
<dbReference type="EMBL" id="JABSNO010000035">
    <property type="protein sequence ID" value="NRS93975.1"/>
    <property type="molecule type" value="Genomic_DNA"/>
</dbReference>
<organism evidence="3 4">
    <name type="scientific">Frigoriflavimonas asaccharolytica</name>
    <dbReference type="NCBI Taxonomy" id="2735899"/>
    <lineage>
        <taxon>Bacteria</taxon>
        <taxon>Pseudomonadati</taxon>
        <taxon>Bacteroidota</taxon>
        <taxon>Flavobacteriia</taxon>
        <taxon>Flavobacteriales</taxon>
        <taxon>Weeksellaceae</taxon>
        <taxon>Frigoriflavimonas</taxon>
    </lineage>
</organism>
<evidence type="ECO:0000313" key="4">
    <source>
        <dbReference type="Proteomes" id="UP000610746"/>
    </source>
</evidence>
<dbReference type="SUPFAM" id="SSF50037">
    <property type="entry name" value="C-terminal domain of transcriptional repressors"/>
    <property type="match status" value="1"/>
</dbReference>
<name>A0A8J8K6P5_9FLAO</name>
<dbReference type="AlphaFoldDB" id="A0A8J8K6P5"/>
<evidence type="ECO:0000313" key="3">
    <source>
        <dbReference type="EMBL" id="NRS93975.1"/>
    </source>
</evidence>